<comment type="caution">
    <text evidence="1">The sequence shown here is derived from an EMBL/GenBank/DDBJ whole genome shotgun (WGS) entry which is preliminary data.</text>
</comment>
<gene>
    <name evidence="1" type="ORF">OK344_01290</name>
</gene>
<organism evidence="1 2">
    <name type="scientific">Kaistella yananensis</name>
    <dbReference type="NCBI Taxonomy" id="2989820"/>
    <lineage>
        <taxon>Bacteria</taxon>
        <taxon>Pseudomonadati</taxon>
        <taxon>Bacteroidota</taxon>
        <taxon>Flavobacteriia</taxon>
        <taxon>Flavobacteriales</taxon>
        <taxon>Weeksellaceae</taxon>
        <taxon>Chryseobacterium group</taxon>
        <taxon>Kaistella</taxon>
    </lineage>
</organism>
<accession>A0ABT3JJ76</accession>
<reference evidence="1 2" key="1">
    <citation type="submission" date="2022-10" db="EMBL/GenBank/DDBJ databases">
        <title>Kaistella sp. BT-6-1-3.</title>
        <authorList>
            <person name="Ai J."/>
            <person name="Deng Z."/>
        </authorList>
    </citation>
    <scope>NUCLEOTIDE SEQUENCE [LARGE SCALE GENOMIC DNA]</scope>
    <source>
        <strain evidence="1 2">BT6-1-3</strain>
    </source>
</reference>
<keyword evidence="2" id="KW-1185">Reference proteome</keyword>
<evidence type="ECO:0008006" key="3">
    <source>
        <dbReference type="Google" id="ProtNLM"/>
    </source>
</evidence>
<dbReference type="EMBL" id="JAPCHZ010000001">
    <property type="protein sequence ID" value="MCW4450840.1"/>
    <property type="molecule type" value="Genomic_DNA"/>
</dbReference>
<evidence type="ECO:0000313" key="1">
    <source>
        <dbReference type="EMBL" id="MCW4450840.1"/>
    </source>
</evidence>
<protein>
    <recommendedName>
        <fullName evidence="3">Lipoprotein</fullName>
    </recommendedName>
</protein>
<sequence length="224" mass="25390">MRKILLVLSGLFAISCIKKNSIQNTIQQSVKKDSVVVKTHKVSDSSTIENTAEIKIVKEEKGNREVNVEENQDKNTGEADAAFQWEANQKLEKLLKHFGENIPGYYGGAFINDSGALEINLFGDTAKGKREIIKIIGSEKVHFNTQKYSYNELNKLMTFLNDFAQNPANKKYAKNMSFWWVMEKEGYIQMGLLDNSPEKIKEFKAHIHNSPAIKFVKSSGIILQ</sequence>
<dbReference type="Proteomes" id="UP001209107">
    <property type="component" value="Unassembled WGS sequence"/>
</dbReference>
<proteinExistence type="predicted"/>
<dbReference type="RefSeq" id="WP_265143087.1">
    <property type="nucleotide sequence ID" value="NZ_JAPCHZ010000001.1"/>
</dbReference>
<name>A0ABT3JJ76_9FLAO</name>
<dbReference type="PROSITE" id="PS51257">
    <property type="entry name" value="PROKAR_LIPOPROTEIN"/>
    <property type="match status" value="1"/>
</dbReference>
<evidence type="ECO:0000313" key="2">
    <source>
        <dbReference type="Proteomes" id="UP001209107"/>
    </source>
</evidence>